<dbReference type="Proteomes" id="UP000516437">
    <property type="component" value="Chromosome 4"/>
</dbReference>
<comment type="subcellular location">
    <subcellularLocation>
        <location evidence="1">Nucleus</location>
    </subcellularLocation>
</comment>
<dbReference type="CDD" id="cd00167">
    <property type="entry name" value="SANT"/>
    <property type="match status" value="2"/>
</dbReference>
<dbReference type="OrthoDB" id="2143914at2759"/>
<comment type="caution">
    <text evidence="5">The sequence shown here is derived from an EMBL/GenBank/DDBJ whole genome shotgun (WGS) entry which is preliminary data.</text>
</comment>
<organism evidence="5 6">
    <name type="scientific">Morella rubra</name>
    <name type="common">Chinese bayberry</name>
    <dbReference type="NCBI Taxonomy" id="262757"/>
    <lineage>
        <taxon>Eukaryota</taxon>
        <taxon>Viridiplantae</taxon>
        <taxon>Streptophyta</taxon>
        <taxon>Embryophyta</taxon>
        <taxon>Tracheophyta</taxon>
        <taxon>Spermatophyta</taxon>
        <taxon>Magnoliopsida</taxon>
        <taxon>eudicotyledons</taxon>
        <taxon>Gunneridae</taxon>
        <taxon>Pentapetalae</taxon>
        <taxon>rosids</taxon>
        <taxon>fabids</taxon>
        <taxon>Fagales</taxon>
        <taxon>Myricaceae</taxon>
        <taxon>Morella</taxon>
    </lineage>
</organism>
<dbReference type="InterPro" id="IPR009057">
    <property type="entry name" value="Homeodomain-like_sf"/>
</dbReference>
<dbReference type="InterPro" id="IPR001005">
    <property type="entry name" value="SANT/Myb"/>
</dbReference>
<evidence type="ECO:0000259" key="4">
    <source>
        <dbReference type="PROSITE" id="PS51294"/>
    </source>
</evidence>
<evidence type="ECO:0000313" key="6">
    <source>
        <dbReference type="Proteomes" id="UP000516437"/>
    </source>
</evidence>
<evidence type="ECO:0000256" key="1">
    <source>
        <dbReference type="ARBA" id="ARBA00004123"/>
    </source>
</evidence>
<dbReference type="PROSITE" id="PS51294">
    <property type="entry name" value="HTH_MYB"/>
    <property type="match status" value="3"/>
</dbReference>
<feature type="domain" description="HTH myb-type" evidence="4">
    <location>
        <begin position="97"/>
        <end position="120"/>
    </location>
</feature>
<dbReference type="GO" id="GO:0000981">
    <property type="term" value="F:DNA-binding transcription factor activity, RNA polymerase II-specific"/>
    <property type="evidence" value="ECO:0007669"/>
    <property type="project" value="TreeGrafter"/>
</dbReference>
<protein>
    <submittedName>
        <fullName evidence="5">Myb-related protein 3R-1</fullName>
    </submittedName>
</protein>
<dbReference type="GO" id="GO:0005634">
    <property type="term" value="C:nucleus"/>
    <property type="evidence" value="ECO:0007669"/>
    <property type="project" value="UniProtKB-SubCell"/>
</dbReference>
<evidence type="ECO:0000259" key="3">
    <source>
        <dbReference type="PROSITE" id="PS50090"/>
    </source>
</evidence>
<dbReference type="Pfam" id="PF00249">
    <property type="entry name" value="Myb_DNA-binding"/>
    <property type="match status" value="2"/>
</dbReference>
<dbReference type="InterPro" id="IPR017930">
    <property type="entry name" value="Myb_dom"/>
</dbReference>
<sequence length="344" mass="39266">MDFDGQDNVLLEAFTKYNAKNWKQIGLAIDQVSIGVNLFGLVMNLSYLVIRGTSGMAILLKFFVSLPTGSSRKKLTKKWAYNEGSIHSGLDFRVRSAAYLPGQSDVQCLHHWQKVLNAELIKGSSTKEALFVPFSIWSLQEDDCIIKSVKEDGCRRLSFIAKSLPGCIGNQCRERWYNHLDPAIKKDAWTKEEESVLSYYHQIYGNKWAEIARFLPGRMDNAVKNHWNCSMKKKLDSYSIDGCDMDMFENFSADFCSHEKKPASPISFSSRAKHENVNIEGWSSDEMFSLNPRMGLERRVDTSATYWDLGNADEREVCAKAESAADRISERVETDLRDPLHWKE</sequence>
<keyword evidence="2" id="KW-0539">Nucleus</keyword>
<evidence type="ECO:0000256" key="2">
    <source>
        <dbReference type="ARBA" id="ARBA00023242"/>
    </source>
</evidence>
<dbReference type="GO" id="GO:0000978">
    <property type="term" value="F:RNA polymerase II cis-regulatory region sequence-specific DNA binding"/>
    <property type="evidence" value="ECO:0007669"/>
    <property type="project" value="TreeGrafter"/>
</dbReference>
<feature type="domain" description="Myb-like" evidence="3">
    <location>
        <begin position="137"/>
        <end position="180"/>
    </location>
</feature>
<dbReference type="EMBL" id="RXIC02000022">
    <property type="protein sequence ID" value="KAB1215275.1"/>
    <property type="molecule type" value="Genomic_DNA"/>
</dbReference>
<dbReference type="InterPro" id="IPR050560">
    <property type="entry name" value="MYB_TF"/>
</dbReference>
<feature type="domain" description="HTH myb-type" evidence="4">
    <location>
        <begin position="137"/>
        <end position="180"/>
    </location>
</feature>
<dbReference type="PANTHER" id="PTHR45614">
    <property type="entry name" value="MYB PROTEIN-RELATED"/>
    <property type="match status" value="1"/>
</dbReference>
<accession>A0A6A1VRK7</accession>
<feature type="domain" description="HTH myb-type" evidence="4">
    <location>
        <begin position="181"/>
        <end position="235"/>
    </location>
</feature>
<dbReference type="PROSITE" id="PS50090">
    <property type="entry name" value="MYB_LIKE"/>
    <property type="match status" value="2"/>
</dbReference>
<name>A0A6A1VRK7_9ROSI</name>
<dbReference type="PANTHER" id="PTHR45614:SF252">
    <property type="entry name" value="TRANSCRIPTION FACTOR MYB3R-2-LIKE"/>
    <property type="match status" value="1"/>
</dbReference>
<reference evidence="5 6" key="1">
    <citation type="journal article" date="2019" name="Plant Biotechnol. J.">
        <title>The red bayberry genome and genetic basis of sex determination.</title>
        <authorList>
            <person name="Jia H.M."/>
            <person name="Jia H.J."/>
            <person name="Cai Q.L."/>
            <person name="Wang Y."/>
            <person name="Zhao H.B."/>
            <person name="Yang W.F."/>
            <person name="Wang G.Y."/>
            <person name="Li Y.H."/>
            <person name="Zhan D.L."/>
            <person name="Shen Y.T."/>
            <person name="Niu Q.F."/>
            <person name="Chang L."/>
            <person name="Qiu J."/>
            <person name="Zhao L."/>
            <person name="Xie H.B."/>
            <person name="Fu W.Y."/>
            <person name="Jin J."/>
            <person name="Li X.W."/>
            <person name="Jiao Y."/>
            <person name="Zhou C.C."/>
            <person name="Tu T."/>
            <person name="Chai C.Y."/>
            <person name="Gao J.L."/>
            <person name="Fan L.J."/>
            <person name="van de Weg E."/>
            <person name="Wang J.Y."/>
            <person name="Gao Z.S."/>
        </authorList>
    </citation>
    <scope>NUCLEOTIDE SEQUENCE [LARGE SCALE GENOMIC DNA]</scope>
    <source>
        <tissue evidence="5">Leaves</tissue>
    </source>
</reference>
<gene>
    <name evidence="5" type="ORF">CJ030_MR4G012546</name>
</gene>
<feature type="domain" description="Myb-like" evidence="3">
    <location>
        <begin position="181"/>
        <end position="231"/>
    </location>
</feature>
<dbReference type="AlphaFoldDB" id="A0A6A1VRK7"/>
<keyword evidence="6" id="KW-1185">Reference proteome</keyword>
<proteinExistence type="predicted"/>
<evidence type="ECO:0000313" key="5">
    <source>
        <dbReference type="EMBL" id="KAB1215275.1"/>
    </source>
</evidence>
<dbReference type="SUPFAM" id="SSF46689">
    <property type="entry name" value="Homeodomain-like"/>
    <property type="match status" value="2"/>
</dbReference>
<dbReference type="SMART" id="SM00717">
    <property type="entry name" value="SANT"/>
    <property type="match status" value="2"/>
</dbReference>
<dbReference type="Gene3D" id="1.10.10.60">
    <property type="entry name" value="Homeodomain-like"/>
    <property type="match status" value="3"/>
</dbReference>